<dbReference type="EMBL" id="HBGW01010033">
    <property type="protein sequence ID" value="CAD9509238.1"/>
    <property type="molecule type" value="Transcribed_RNA"/>
</dbReference>
<sequence>MDARTAVAPYSGDGAGYAYPQQAGAYAQQLLHDPAQQGTYLPGASPSGNADFAEEHSHTSDEDSNLSGTMKRSMGHGHIHCIACVTVVVVVLLISQFAIGAMFDQAVKAEVEKKGSQLLGTNVTVQAVWLNVFLGHASMQSVKVADPPGYPSNMLTMHGFDFDVGPISLIWGYLSGYNHPIIIRRMIIKGCDMSLYMKALKGGSNVGEVLVHLNNQSHPSDKKSKMDAIIKVEYFQLADTTVTWQLHPLGPSSFEIRDIIIRDVGTKEGGVTVKHFMEIVARTVLESVVKAAPGKAASKFAGAFGVNLTEPMDYAEAEYDKVGDGQAGQDLDDFDGWVKKEADEVIENPAEASKVESSVFSKAEGEFNSFKKEVKELLGLEDR</sequence>
<reference evidence="3" key="1">
    <citation type="submission" date="2021-01" db="EMBL/GenBank/DDBJ databases">
        <authorList>
            <person name="Corre E."/>
            <person name="Pelletier E."/>
            <person name="Niang G."/>
            <person name="Scheremetjew M."/>
            <person name="Finn R."/>
            <person name="Kale V."/>
            <person name="Holt S."/>
            <person name="Cochrane G."/>
            <person name="Meng A."/>
            <person name="Brown T."/>
            <person name="Cohen L."/>
        </authorList>
    </citation>
    <scope>NUCLEOTIDE SEQUENCE</scope>
    <source>
        <strain evidence="3">RCC3387</strain>
    </source>
</reference>
<proteinExistence type="predicted"/>
<feature type="region of interest" description="Disordered" evidence="1">
    <location>
        <begin position="37"/>
        <end position="69"/>
    </location>
</feature>
<dbReference type="EMBL" id="HBGW01010035">
    <property type="protein sequence ID" value="CAD9509242.1"/>
    <property type="molecule type" value="Transcribed_RNA"/>
</dbReference>
<evidence type="ECO:0000256" key="1">
    <source>
        <dbReference type="SAM" id="MobiDB-lite"/>
    </source>
</evidence>
<evidence type="ECO:0000256" key="2">
    <source>
        <dbReference type="SAM" id="Phobius"/>
    </source>
</evidence>
<dbReference type="AlphaFoldDB" id="A0A6U6HJA7"/>
<accession>A0A6U6HJA7</accession>
<feature type="transmembrane region" description="Helical" evidence="2">
    <location>
        <begin position="79"/>
        <end position="103"/>
    </location>
</feature>
<protein>
    <submittedName>
        <fullName evidence="3">Uncharacterized protein</fullName>
    </submittedName>
</protein>
<evidence type="ECO:0000313" key="3">
    <source>
        <dbReference type="EMBL" id="CAD9509238.1"/>
    </source>
</evidence>
<evidence type="ECO:0000313" key="4">
    <source>
        <dbReference type="EMBL" id="CAD9509242.1"/>
    </source>
</evidence>
<organism evidence="3">
    <name type="scientific">Zooxanthella nutricula</name>
    <dbReference type="NCBI Taxonomy" id="1333877"/>
    <lineage>
        <taxon>Eukaryota</taxon>
        <taxon>Sar</taxon>
        <taxon>Alveolata</taxon>
        <taxon>Dinophyceae</taxon>
        <taxon>Peridiniales</taxon>
        <taxon>Peridiniales incertae sedis</taxon>
        <taxon>Zooxanthella</taxon>
    </lineage>
</organism>
<gene>
    <name evidence="3" type="ORF">BRAN1462_LOCUS6435</name>
    <name evidence="4" type="ORF">BRAN1462_LOCUS6437</name>
</gene>
<keyword evidence="2" id="KW-0812">Transmembrane</keyword>
<name>A0A6U6HJA7_9DINO</name>
<keyword evidence="2" id="KW-0472">Membrane</keyword>
<keyword evidence="2" id="KW-1133">Transmembrane helix</keyword>